<evidence type="ECO:0000256" key="1">
    <source>
        <dbReference type="SAM" id="MobiDB-lite"/>
    </source>
</evidence>
<sequence>MTSSGAMQLFVNIFSSLVESGDTRFLLDAMCCADFAVELNLIGRNDDGPLAEKKAKEVRSEEQSGYVRKRER</sequence>
<gene>
    <name evidence="2" type="ORF">E2C01_096016</name>
</gene>
<dbReference type="EMBL" id="VSRR010123389">
    <property type="protein sequence ID" value="MPD00540.1"/>
    <property type="molecule type" value="Genomic_DNA"/>
</dbReference>
<evidence type="ECO:0000313" key="3">
    <source>
        <dbReference type="Proteomes" id="UP000324222"/>
    </source>
</evidence>
<dbReference type="AlphaFoldDB" id="A0A5B7K0Q7"/>
<reference evidence="2 3" key="1">
    <citation type="submission" date="2019-05" db="EMBL/GenBank/DDBJ databases">
        <title>Another draft genome of Portunus trituberculatus and its Hox gene families provides insights of decapod evolution.</title>
        <authorList>
            <person name="Jeong J.-H."/>
            <person name="Song I."/>
            <person name="Kim S."/>
            <person name="Choi T."/>
            <person name="Kim D."/>
            <person name="Ryu S."/>
            <person name="Kim W."/>
        </authorList>
    </citation>
    <scope>NUCLEOTIDE SEQUENCE [LARGE SCALE GENOMIC DNA]</scope>
    <source>
        <tissue evidence="2">Muscle</tissue>
    </source>
</reference>
<keyword evidence="3" id="KW-1185">Reference proteome</keyword>
<evidence type="ECO:0000313" key="2">
    <source>
        <dbReference type="EMBL" id="MPD00540.1"/>
    </source>
</evidence>
<accession>A0A5B7K0Q7</accession>
<proteinExistence type="predicted"/>
<dbReference type="Proteomes" id="UP000324222">
    <property type="component" value="Unassembled WGS sequence"/>
</dbReference>
<comment type="caution">
    <text evidence="2">The sequence shown here is derived from an EMBL/GenBank/DDBJ whole genome shotgun (WGS) entry which is preliminary data.</text>
</comment>
<organism evidence="2 3">
    <name type="scientific">Portunus trituberculatus</name>
    <name type="common">Swimming crab</name>
    <name type="synonym">Neptunus trituberculatus</name>
    <dbReference type="NCBI Taxonomy" id="210409"/>
    <lineage>
        <taxon>Eukaryota</taxon>
        <taxon>Metazoa</taxon>
        <taxon>Ecdysozoa</taxon>
        <taxon>Arthropoda</taxon>
        <taxon>Crustacea</taxon>
        <taxon>Multicrustacea</taxon>
        <taxon>Malacostraca</taxon>
        <taxon>Eumalacostraca</taxon>
        <taxon>Eucarida</taxon>
        <taxon>Decapoda</taxon>
        <taxon>Pleocyemata</taxon>
        <taxon>Brachyura</taxon>
        <taxon>Eubrachyura</taxon>
        <taxon>Portunoidea</taxon>
        <taxon>Portunidae</taxon>
        <taxon>Portuninae</taxon>
        <taxon>Portunus</taxon>
    </lineage>
</organism>
<name>A0A5B7K0Q7_PORTR</name>
<feature type="region of interest" description="Disordered" evidence="1">
    <location>
        <begin position="52"/>
        <end position="72"/>
    </location>
</feature>
<protein>
    <submittedName>
        <fullName evidence="2">Uncharacterized protein</fullName>
    </submittedName>
</protein>